<evidence type="ECO:0000256" key="5">
    <source>
        <dbReference type="ARBA" id="ARBA00023163"/>
    </source>
</evidence>
<dbReference type="Gene3D" id="1.10.287.180">
    <property type="entry name" value="Transcription elongation factor, GreA/GreB, N-terminal domain"/>
    <property type="match status" value="1"/>
</dbReference>
<keyword evidence="12" id="KW-0251">Elongation factor</keyword>
<keyword evidence="4 8" id="KW-0238">DNA-binding</keyword>
<dbReference type="InterPro" id="IPR036953">
    <property type="entry name" value="GreA/GreB_C_sf"/>
</dbReference>
<dbReference type="PANTHER" id="PTHR30437">
    <property type="entry name" value="TRANSCRIPTION ELONGATION FACTOR GREA"/>
    <property type="match status" value="1"/>
</dbReference>
<comment type="function">
    <text evidence="6 8 9">Necessary for efficient RNA polymerase transcription elongation past template-encoded arresting sites. The arresting sites in DNA have the property of trapping a certain fraction of elongating RNA polymerases that pass through, resulting in locked ternary complexes. Cleavage of the nascent transcript by cleavage factors such as GreA or GreB allows the resumption of elongation from the new 3'terminus. GreA releases sequences of 2 to 3 nucleotides.</text>
</comment>
<dbReference type="PANTHER" id="PTHR30437:SF4">
    <property type="entry name" value="TRANSCRIPTION ELONGATION FACTOR GREA"/>
    <property type="match status" value="1"/>
</dbReference>
<reference evidence="12 13" key="1">
    <citation type="submission" date="2020-04" db="EMBL/GenBank/DDBJ databases">
        <authorList>
            <person name="Zheng R.K."/>
            <person name="Sun C.M."/>
        </authorList>
    </citation>
    <scope>NUCLEOTIDE SEQUENCE [LARGE SCALE GENOMIC DNA]</scope>
    <source>
        <strain evidence="13">zrk29</strain>
    </source>
</reference>
<feature type="domain" description="Transcription elongation factor GreA/GreB N-terminal" evidence="11">
    <location>
        <begin position="6"/>
        <end position="75"/>
    </location>
</feature>
<keyword evidence="5 8" id="KW-0804">Transcription</keyword>
<dbReference type="InterPro" id="IPR023459">
    <property type="entry name" value="Tscrpt_elong_fac_GreA/B_fam"/>
</dbReference>
<dbReference type="Gene3D" id="3.10.50.30">
    <property type="entry name" value="Transcription elongation factor, GreA/GreB, C-terminal domain"/>
    <property type="match status" value="1"/>
</dbReference>
<dbReference type="InterPro" id="IPR018151">
    <property type="entry name" value="TF_GreA/GreB_CS"/>
</dbReference>
<evidence type="ECO:0000256" key="2">
    <source>
        <dbReference type="ARBA" id="ARBA00013729"/>
    </source>
</evidence>
<evidence type="ECO:0000256" key="9">
    <source>
        <dbReference type="RuleBase" id="RU000556"/>
    </source>
</evidence>
<dbReference type="Proteomes" id="UP000512167">
    <property type="component" value="Chromosome"/>
</dbReference>
<dbReference type="GO" id="GO:0070063">
    <property type="term" value="F:RNA polymerase binding"/>
    <property type="evidence" value="ECO:0007669"/>
    <property type="project" value="InterPro"/>
</dbReference>
<dbReference type="InterPro" id="IPR028624">
    <property type="entry name" value="Tscrpt_elong_fac_GreA/B"/>
</dbReference>
<evidence type="ECO:0000313" key="13">
    <source>
        <dbReference type="Proteomes" id="UP000512167"/>
    </source>
</evidence>
<dbReference type="Pfam" id="PF01272">
    <property type="entry name" value="GreA_GreB"/>
    <property type="match status" value="1"/>
</dbReference>
<dbReference type="InterPro" id="IPR022691">
    <property type="entry name" value="Tscrpt_elong_fac_GreA/B_N"/>
</dbReference>
<keyword evidence="13" id="KW-1185">Reference proteome</keyword>
<dbReference type="SUPFAM" id="SSF46557">
    <property type="entry name" value="GreA transcript cleavage protein, N-terminal domain"/>
    <property type="match status" value="1"/>
</dbReference>
<evidence type="ECO:0000259" key="10">
    <source>
        <dbReference type="Pfam" id="PF01272"/>
    </source>
</evidence>
<evidence type="ECO:0000313" key="12">
    <source>
        <dbReference type="EMBL" id="QLY39458.1"/>
    </source>
</evidence>
<dbReference type="NCBIfam" id="NF001263">
    <property type="entry name" value="PRK00226.1-4"/>
    <property type="match status" value="1"/>
</dbReference>
<dbReference type="AlphaFoldDB" id="A0A7L6N2L1"/>
<dbReference type="InterPro" id="IPR006359">
    <property type="entry name" value="Tscrpt_elong_fac_GreA"/>
</dbReference>
<evidence type="ECO:0000256" key="3">
    <source>
        <dbReference type="ARBA" id="ARBA00023015"/>
    </source>
</evidence>
<sequence length="156" mass="17560">MENKFKLTQAGFEQHQKELEELKGPIREKNLQDLQEARAQGDLSENADYDAARDEQARIEARIKEIENILKNAVIINENSRSKSISVGKQITVKFIKQNVEKKLKLVGPVEANPLSNQISDESPLGKALIGQKKGQIIHYKAETGKEITVEILDVK</sequence>
<dbReference type="PROSITE" id="PS00829">
    <property type="entry name" value="GREAB_1"/>
    <property type="match status" value="1"/>
</dbReference>
<proteinExistence type="inferred from homology"/>
<feature type="domain" description="Transcription elongation factor GreA/GreB C-terminal" evidence="10">
    <location>
        <begin position="83"/>
        <end position="156"/>
    </location>
</feature>
<evidence type="ECO:0000256" key="4">
    <source>
        <dbReference type="ARBA" id="ARBA00023125"/>
    </source>
</evidence>
<keyword evidence="12" id="KW-0648">Protein biosynthesis</keyword>
<name>A0A7L6N2L1_9MOLU</name>
<organism evidence="12 13">
    <name type="scientific">Hujiaoplasma nucleasis</name>
    <dbReference type="NCBI Taxonomy" id="2725268"/>
    <lineage>
        <taxon>Bacteria</taxon>
        <taxon>Bacillati</taxon>
        <taxon>Mycoplasmatota</taxon>
        <taxon>Mollicutes</taxon>
        <taxon>Candidatus Izemoplasmatales</taxon>
        <taxon>Hujiaoplasmataceae</taxon>
        <taxon>Hujiaoplasma</taxon>
    </lineage>
</organism>
<evidence type="ECO:0000256" key="6">
    <source>
        <dbReference type="ARBA" id="ARBA00024916"/>
    </source>
</evidence>
<dbReference type="GO" id="GO:0003746">
    <property type="term" value="F:translation elongation factor activity"/>
    <property type="evidence" value="ECO:0007669"/>
    <property type="project" value="UniProtKB-KW"/>
</dbReference>
<dbReference type="RefSeq" id="WP_312031927.1">
    <property type="nucleotide sequence ID" value="NZ_CP051151.1"/>
</dbReference>
<dbReference type="GO" id="GO:0003677">
    <property type="term" value="F:DNA binding"/>
    <property type="evidence" value="ECO:0007669"/>
    <property type="project" value="UniProtKB-UniRule"/>
</dbReference>
<dbReference type="HAMAP" id="MF_00105">
    <property type="entry name" value="GreA_GreB"/>
    <property type="match status" value="1"/>
</dbReference>
<evidence type="ECO:0000256" key="7">
    <source>
        <dbReference type="ARBA" id="ARBA00030776"/>
    </source>
</evidence>
<gene>
    <name evidence="8 12" type="primary">greA</name>
    <name evidence="12" type="ORF">HF295_00715</name>
</gene>
<dbReference type="KEGG" id="tbk:HF295_00715"/>
<dbReference type="InterPro" id="IPR001437">
    <property type="entry name" value="Tscrpt_elong_fac_GreA/B_C"/>
</dbReference>
<dbReference type="SUPFAM" id="SSF54534">
    <property type="entry name" value="FKBP-like"/>
    <property type="match status" value="1"/>
</dbReference>
<dbReference type="Pfam" id="PF03449">
    <property type="entry name" value="GreA_GreB_N"/>
    <property type="match status" value="1"/>
</dbReference>
<dbReference type="FunFam" id="1.10.287.180:FF:000001">
    <property type="entry name" value="Transcription elongation factor GreA"/>
    <property type="match status" value="1"/>
</dbReference>
<dbReference type="GO" id="GO:0006354">
    <property type="term" value="P:DNA-templated transcription elongation"/>
    <property type="evidence" value="ECO:0007669"/>
    <property type="project" value="TreeGrafter"/>
</dbReference>
<protein>
    <recommendedName>
        <fullName evidence="2 8">Transcription elongation factor GreA</fullName>
    </recommendedName>
    <alternativeName>
        <fullName evidence="7 8">Transcript cleavage factor GreA</fullName>
    </alternativeName>
</protein>
<evidence type="ECO:0000259" key="11">
    <source>
        <dbReference type="Pfam" id="PF03449"/>
    </source>
</evidence>
<dbReference type="EMBL" id="CP051151">
    <property type="protein sequence ID" value="QLY39458.1"/>
    <property type="molecule type" value="Genomic_DNA"/>
</dbReference>
<evidence type="ECO:0000256" key="1">
    <source>
        <dbReference type="ARBA" id="ARBA00008213"/>
    </source>
</evidence>
<dbReference type="PIRSF" id="PIRSF006092">
    <property type="entry name" value="GreA_GreB"/>
    <property type="match status" value="1"/>
</dbReference>
<accession>A0A7L6N2L1</accession>
<evidence type="ECO:0000256" key="8">
    <source>
        <dbReference type="HAMAP-Rule" id="MF_00105"/>
    </source>
</evidence>
<dbReference type="GO" id="GO:0032784">
    <property type="term" value="P:regulation of DNA-templated transcription elongation"/>
    <property type="evidence" value="ECO:0007669"/>
    <property type="project" value="UniProtKB-UniRule"/>
</dbReference>
<dbReference type="NCBIfam" id="TIGR01462">
    <property type="entry name" value="greA"/>
    <property type="match status" value="1"/>
</dbReference>
<dbReference type="InterPro" id="IPR036805">
    <property type="entry name" value="Tscrpt_elong_fac_GreA/B_N_sf"/>
</dbReference>
<comment type="similarity">
    <text evidence="1 8 9">Belongs to the GreA/GreB family.</text>
</comment>
<keyword evidence="3 8" id="KW-0805">Transcription regulation</keyword>